<evidence type="ECO:0000256" key="5">
    <source>
        <dbReference type="SAM" id="SignalP"/>
    </source>
</evidence>
<dbReference type="SMART" id="SM00062">
    <property type="entry name" value="PBPb"/>
    <property type="match status" value="1"/>
</dbReference>
<evidence type="ECO:0000256" key="3">
    <source>
        <dbReference type="ARBA" id="ARBA00023288"/>
    </source>
</evidence>
<dbReference type="GO" id="GO:0016020">
    <property type="term" value="C:membrane"/>
    <property type="evidence" value="ECO:0007669"/>
    <property type="project" value="InterPro"/>
</dbReference>
<dbReference type="Pfam" id="PF00497">
    <property type="entry name" value="SBP_bac_3"/>
    <property type="match status" value="1"/>
</dbReference>
<feature type="region of interest" description="Disordered" evidence="4">
    <location>
        <begin position="24"/>
        <end position="46"/>
    </location>
</feature>
<evidence type="ECO:0000259" key="6">
    <source>
        <dbReference type="SMART" id="SM00062"/>
    </source>
</evidence>
<protein>
    <submittedName>
        <fullName evidence="8">Amino acid ABC transporter substrate-binding protein</fullName>
    </submittedName>
</protein>
<dbReference type="GO" id="GO:0015276">
    <property type="term" value="F:ligand-gated monoatomic ion channel activity"/>
    <property type="evidence" value="ECO:0007669"/>
    <property type="project" value="InterPro"/>
</dbReference>
<dbReference type="RefSeq" id="WP_126050430.1">
    <property type="nucleotide sequence ID" value="NZ_QYTV02000004.1"/>
</dbReference>
<keyword evidence="9" id="KW-1185">Reference proteome</keyword>
<dbReference type="PROSITE" id="PS51257">
    <property type="entry name" value="PROKAR_LIPOPROTEIN"/>
    <property type="match status" value="1"/>
</dbReference>
<evidence type="ECO:0000259" key="7">
    <source>
        <dbReference type="SMART" id="SM00079"/>
    </source>
</evidence>
<evidence type="ECO:0000256" key="4">
    <source>
        <dbReference type="SAM" id="MobiDB-lite"/>
    </source>
</evidence>
<feature type="chain" id="PRO_5039665207" evidence="5">
    <location>
        <begin position="19"/>
        <end position="277"/>
    </location>
</feature>
<keyword evidence="1 5" id="KW-0732">Signal</keyword>
<dbReference type="InterPro" id="IPR001320">
    <property type="entry name" value="Iontro_rcpt_C"/>
</dbReference>
<dbReference type="InterPro" id="IPR001638">
    <property type="entry name" value="Solute-binding_3/MltF_N"/>
</dbReference>
<keyword evidence="2" id="KW-0564">Palmitate</keyword>
<comment type="caution">
    <text evidence="8">The sequence shown here is derived from an EMBL/GenBank/DDBJ whole genome shotgun (WGS) entry which is preliminary data.</text>
</comment>
<reference evidence="8" key="1">
    <citation type="submission" date="2018-12" db="EMBL/GenBank/DDBJ databases">
        <authorList>
            <person name="Sun L."/>
            <person name="Chen Z."/>
        </authorList>
    </citation>
    <scope>NUCLEOTIDE SEQUENCE [LARGE SCALE GENOMIC DNA]</scope>
    <source>
        <strain evidence="8">3-2-2</strain>
    </source>
</reference>
<feature type="signal peptide" evidence="5">
    <location>
        <begin position="1"/>
        <end position="18"/>
    </location>
</feature>
<evidence type="ECO:0000256" key="1">
    <source>
        <dbReference type="ARBA" id="ARBA00022729"/>
    </source>
</evidence>
<dbReference type="Gene3D" id="3.40.190.10">
    <property type="entry name" value="Periplasmic binding protein-like II"/>
    <property type="match status" value="2"/>
</dbReference>
<dbReference type="Proteomes" id="UP000287156">
    <property type="component" value="Unassembled WGS sequence"/>
</dbReference>
<accession>A0A429XZ74</accession>
<dbReference type="SMART" id="SM00079">
    <property type="entry name" value="PBPe"/>
    <property type="match status" value="1"/>
</dbReference>
<evidence type="ECO:0000256" key="2">
    <source>
        <dbReference type="ARBA" id="ARBA00023139"/>
    </source>
</evidence>
<dbReference type="SUPFAM" id="SSF53850">
    <property type="entry name" value="Periplasmic binding protein-like II"/>
    <property type="match status" value="1"/>
</dbReference>
<keyword evidence="3" id="KW-0449">Lipoprotein</keyword>
<dbReference type="PANTHER" id="PTHR35936">
    <property type="entry name" value="MEMBRANE-BOUND LYTIC MUREIN TRANSGLYCOSYLASE F"/>
    <property type="match status" value="1"/>
</dbReference>
<sequence length="277" mass="30402">MKRFSFLALTFLFLLLLAACGSKETGGNSGDTAKEPAETDSGDGSLAKIEDSGVLRVGFEGTYRPFNFMGDKSDYDGFDVDISNELAKRMGVKTKFVATSWESLIGGLKSDKFDVIIAQMSITEERKQSVDFTDPYVVTGAVLITREDTDGIAKLEDIKGKKVGAGAGTTFADLAESVDGANVKLYKSINEYLQDLINGRLDVIINDQLLMSHNIKEEELPVKVTSDILSEDEIGMAVKKGSTDLVEKLNEELAAMIEDGTYEEIYRRWFDSDPVIK</sequence>
<gene>
    <name evidence="8" type="ORF">D4T97_010480</name>
</gene>
<dbReference type="OrthoDB" id="9774451at2"/>
<name>A0A429XZ74_9BACI</name>
<evidence type="ECO:0000313" key="9">
    <source>
        <dbReference type="Proteomes" id="UP000287156"/>
    </source>
</evidence>
<feature type="domain" description="Solute-binding protein family 3/N-terminal" evidence="6">
    <location>
        <begin position="54"/>
        <end position="273"/>
    </location>
</feature>
<dbReference type="PANTHER" id="PTHR35936:SF34">
    <property type="entry name" value="ABC TRANSPORTER EXTRACELLULAR-BINDING PROTEIN YCKB-RELATED"/>
    <property type="match status" value="1"/>
</dbReference>
<feature type="domain" description="Ionotropic glutamate receptor C-terminal" evidence="7">
    <location>
        <begin position="54"/>
        <end position="272"/>
    </location>
</feature>
<dbReference type="EMBL" id="QYTV02000004">
    <property type="protein sequence ID" value="RST74101.1"/>
    <property type="molecule type" value="Genomic_DNA"/>
</dbReference>
<dbReference type="AlphaFoldDB" id="A0A429XZ74"/>
<dbReference type="CDD" id="cd13530">
    <property type="entry name" value="PBP2_peptides_like"/>
    <property type="match status" value="1"/>
</dbReference>
<proteinExistence type="predicted"/>
<evidence type="ECO:0000313" key="8">
    <source>
        <dbReference type="EMBL" id="RST74101.1"/>
    </source>
</evidence>
<organism evidence="8 9">
    <name type="scientific">Siminovitchia acidinfaciens</name>
    <dbReference type="NCBI Taxonomy" id="2321395"/>
    <lineage>
        <taxon>Bacteria</taxon>
        <taxon>Bacillati</taxon>
        <taxon>Bacillota</taxon>
        <taxon>Bacilli</taxon>
        <taxon>Bacillales</taxon>
        <taxon>Bacillaceae</taxon>
        <taxon>Siminovitchia</taxon>
    </lineage>
</organism>